<dbReference type="Proteomes" id="UP000736335">
    <property type="component" value="Unassembled WGS sequence"/>
</dbReference>
<keyword evidence="3" id="KW-1185">Reference proteome</keyword>
<evidence type="ECO:0000256" key="1">
    <source>
        <dbReference type="SAM" id="SignalP"/>
    </source>
</evidence>
<proteinExistence type="predicted"/>
<reference evidence="2" key="2">
    <citation type="submission" date="2020-11" db="EMBL/GenBank/DDBJ databases">
        <authorList>
            <consortium name="DOE Joint Genome Institute"/>
            <person name="Kuo A."/>
            <person name="Miyauchi S."/>
            <person name="Kiss E."/>
            <person name="Drula E."/>
            <person name="Kohler A."/>
            <person name="Sanchez-Garcia M."/>
            <person name="Andreopoulos B."/>
            <person name="Barry K.W."/>
            <person name="Bonito G."/>
            <person name="Buee M."/>
            <person name="Carver A."/>
            <person name="Chen C."/>
            <person name="Cichocki N."/>
            <person name="Clum A."/>
            <person name="Culley D."/>
            <person name="Crous P.W."/>
            <person name="Fauchery L."/>
            <person name="Girlanda M."/>
            <person name="Hayes R."/>
            <person name="Keri Z."/>
            <person name="Labutti K."/>
            <person name="Lipzen A."/>
            <person name="Lombard V."/>
            <person name="Magnuson J."/>
            <person name="Maillard F."/>
            <person name="Morin E."/>
            <person name="Murat C."/>
            <person name="Nolan M."/>
            <person name="Ohm R."/>
            <person name="Pangilinan J."/>
            <person name="Pereira M."/>
            <person name="Perotto S."/>
            <person name="Peter M."/>
            <person name="Riley R."/>
            <person name="Sitrit Y."/>
            <person name="Stielow B."/>
            <person name="Szollosi G."/>
            <person name="Zifcakova L."/>
            <person name="Stursova M."/>
            <person name="Spatafora J.W."/>
            <person name="Tedersoo L."/>
            <person name="Vaario L.-M."/>
            <person name="Yamada A."/>
            <person name="Yan M."/>
            <person name="Wang P."/>
            <person name="Xu J."/>
            <person name="Bruns T."/>
            <person name="Baldrian P."/>
            <person name="Vilgalys R."/>
            <person name="Henrissat B."/>
            <person name="Grigoriev I.V."/>
            <person name="Hibbett D."/>
            <person name="Nagy L.G."/>
            <person name="Martin F.M."/>
        </authorList>
    </citation>
    <scope>NUCLEOTIDE SEQUENCE</scope>
    <source>
        <strain evidence="2">UH-Tt-Lm1</strain>
    </source>
</reference>
<reference evidence="2" key="1">
    <citation type="journal article" date="2020" name="Nat. Commun.">
        <title>Large-scale genome sequencing of mycorrhizal fungi provides insights into the early evolution of symbiotic traits.</title>
        <authorList>
            <person name="Miyauchi S."/>
            <person name="Kiss E."/>
            <person name="Kuo A."/>
            <person name="Drula E."/>
            <person name="Kohler A."/>
            <person name="Sanchez-Garcia M."/>
            <person name="Morin E."/>
            <person name="Andreopoulos B."/>
            <person name="Barry K.W."/>
            <person name="Bonito G."/>
            <person name="Buee M."/>
            <person name="Carver A."/>
            <person name="Chen C."/>
            <person name="Cichocki N."/>
            <person name="Clum A."/>
            <person name="Culley D."/>
            <person name="Crous P.W."/>
            <person name="Fauchery L."/>
            <person name="Girlanda M."/>
            <person name="Hayes R.D."/>
            <person name="Keri Z."/>
            <person name="LaButti K."/>
            <person name="Lipzen A."/>
            <person name="Lombard V."/>
            <person name="Magnuson J."/>
            <person name="Maillard F."/>
            <person name="Murat C."/>
            <person name="Nolan M."/>
            <person name="Ohm R.A."/>
            <person name="Pangilinan J."/>
            <person name="Pereira M.F."/>
            <person name="Perotto S."/>
            <person name="Peter M."/>
            <person name="Pfister S."/>
            <person name="Riley R."/>
            <person name="Sitrit Y."/>
            <person name="Stielow J.B."/>
            <person name="Szollosi G."/>
            <person name="Zifcakova L."/>
            <person name="Stursova M."/>
            <person name="Spatafora J.W."/>
            <person name="Tedersoo L."/>
            <person name="Vaario L.M."/>
            <person name="Yamada A."/>
            <person name="Yan M."/>
            <person name="Wang P."/>
            <person name="Xu J."/>
            <person name="Bruns T."/>
            <person name="Baldrian P."/>
            <person name="Vilgalys R."/>
            <person name="Dunand C."/>
            <person name="Henrissat B."/>
            <person name="Grigoriev I.V."/>
            <person name="Hibbett D."/>
            <person name="Nagy L.G."/>
            <person name="Martin F.M."/>
        </authorList>
    </citation>
    <scope>NUCLEOTIDE SEQUENCE</scope>
    <source>
        <strain evidence="2">UH-Tt-Lm1</strain>
    </source>
</reference>
<keyword evidence="1" id="KW-0732">Signal</keyword>
<name>A0A9P6HQ55_9AGAM</name>
<dbReference type="EMBL" id="WIUZ02000002">
    <property type="protein sequence ID" value="KAF9791296.1"/>
    <property type="molecule type" value="Genomic_DNA"/>
</dbReference>
<protein>
    <submittedName>
        <fullName evidence="2">Uncharacterized protein</fullName>
    </submittedName>
</protein>
<evidence type="ECO:0000313" key="2">
    <source>
        <dbReference type="EMBL" id="KAF9791296.1"/>
    </source>
</evidence>
<feature type="signal peptide" evidence="1">
    <location>
        <begin position="1"/>
        <end position="21"/>
    </location>
</feature>
<accession>A0A9P6HQ55</accession>
<organism evidence="2 3">
    <name type="scientific">Thelephora terrestris</name>
    <dbReference type="NCBI Taxonomy" id="56493"/>
    <lineage>
        <taxon>Eukaryota</taxon>
        <taxon>Fungi</taxon>
        <taxon>Dikarya</taxon>
        <taxon>Basidiomycota</taxon>
        <taxon>Agaricomycotina</taxon>
        <taxon>Agaricomycetes</taxon>
        <taxon>Thelephorales</taxon>
        <taxon>Thelephoraceae</taxon>
        <taxon>Thelephora</taxon>
    </lineage>
</organism>
<sequence length="240" mass="24760">MLLRCLAIILAAVAQAIFVTGQDFAPPEILAADSDSGLEPLAGLPTDAYEAVDTSKVIRGLLGRRQLGCSSSYFACGTGCCPNGGDCCTGQQCCSSGRYCYGTGCCRLGDIGCEGNSCCSSRQTCCNGGGCCNPGYHCVDSNGVKGCCKNGRTCNGVKDTAPVCTIKGYVRCPGENFCCPTSYECFRDDTGAPQCSSSRNATNPTTPAASLQSASASNASKKSFSLFGIAPFLGWVAYLL</sequence>
<dbReference type="OrthoDB" id="5358959at2759"/>
<gene>
    <name evidence="2" type="ORF">BJ322DRAFT_440348</name>
</gene>
<comment type="caution">
    <text evidence="2">The sequence shown here is derived from an EMBL/GenBank/DDBJ whole genome shotgun (WGS) entry which is preliminary data.</text>
</comment>
<feature type="chain" id="PRO_5040516552" evidence="1">
    <location>
        <begin position="22"/>
        <end position="240"/>
    </location>
</feature>
<dbReference type="AlphaFoldDB" id="A0A9P6HQ55"/>
<evidence type="ECO:0000313" key="3">
    <source>
        <dbReference type="Proteomes" id="UP000736335"/>
    </source>
</evidence>